<accession>A0A0G1DU93</accession>
<dbReference type="GO" id="GO:0015628">
    <property type="term" value="P:protein secretion by the type II secretion system"/>
    <property type="evidence" value="ECO:0007669"/>
    <property type="project" value="InterPro"/>
</dbReference>
<dbReference type="Pfam" id="PF07963">
    <property type="entry name" value="N_methyl"/>
    <property type="match status" value="1"/>
</dbReference>
<evidence type="ECO:0000256" key="1">
    <source>
        <dbReference type="ARBA" id="ARBA00004167"/>
    </source>
</evidence>
<evidence type="ECO:0000313" key="8">
    <source>
        <dbReference type="Proteomes" id="UP000034646"/>
    </source>
</evidence>
<dbReference type="SUPFAM" id="SSF54523">
    <property type="entry name" value="Pili subunits"/>
    <property type="match status" value="1"/>
</dbReference>
<keyword evidence="4 6" id="KW-1133">Transmembrane helix</keyword>
<name>A0A0G1DU93_9BACT</name>
<evidence type="ECO:0000256" key="2">
    <source>
        <dbReference type="ARBA" id="ARBA00022481"/>
    </source>
</evidence>
<gene>
    <name evidence="7" type="ORF">UV76_C0002G0066</name>
</gene>
<sequence length="181" mass="20440">MKKEGFTLIELLVVVSIISLLSSIVMTSVNNARMKARDTRRIEDLRQIKIALELFFNTNGYYPQATCSGGWDCNGYRYSKDTTWDSLATDLAPYIKTLPKDPINSACAPWTTASTCYSYAYGNVGRNGGAQNPAKKIQYDLVARLEDTNSPYRCGLKNYKYYFTDILWCGSYTTQMYDAAD</sequence>
<dbReference type="PRINTS" id="PR00813">
    <property type="entry name" value="BCTERIALGSPG"/>
</dbReference>
<organism evidence="7 8">
    <name type="scientific">Candidatus Nomurabacteria bacterium GW2011_GWA2_43_15</name>
    <dbReference type="NCBI Taxonomy" id="1618738"/>
    <lineage>
        <taxon>Bacteria</taxon>
        <taxon>Candidatus Nomuraibacteriota</taxon>
    </lineage>
</organism>
<proteinExistence type="predicted"/>
<evidence type="ECO:0000256" key="5">
    <source>
        <dbReference type="ARBA" id="ARBA00023136"/>
    </source>
</evidence>
<dbReference type="AlphaFoldDB" id="A0A0G1DU93"/>
<dbReference type="PANTHER" id="PTHR30093:SF44">
    <property type="entry name" value="TYPE II SECRETION SYSTEM CORE PROTEIN G"/>
    <property type="match status" value="1"/>
</dbReference>
<evidence type="ECO:0008006" key="9">
    <source>
        <dbReference type="Google" id="ProtNLM"/>
    </source>
</evidence>
<dbReference type="NCBIfam" id="TIGR02532">
    <property type="entry name" value="IV_pilin_GFxxxE"/>
    <property type="match status" value="1"/>
</dbReference>
<dbReference type="EMBL" id="LCFS01000002">
    <property type="protein sequence ID" value="KKT01153.1"/>
    <property type="molecule type" value="Genomic_DNA"/>
</dbReference>
<dbReference type="InterPro" id="IPR045584">
    <property type="entry name" value="Pilin-like"/>
</dbReference>
<comment type="subcellular location">
    <subcellularLocation>
        <location evidence="1">Membrane</location>
        <topology evidence="1">Single-pass membrane protein</topology>
    </subcellularLocation>
</comment>
<evidence type="ECO:0000256" key="4">
    <source>
        <dbReference type="ARBA" id="ARBA00022989"/>
    </source>
</evidence>
<evidence type="ECO:0000256" key="3">
    <source>
        <dbReference type="ARBA" id="ARBA00022692"/>
    </source>
</evidence>
<keyword evidence="2" id="KW-0488">Methylation</keyword>
<keyword evidence="3 6" id="KW-0812">Transmembrane</keyword>
<evidence type="ECO:0000313" key="7">
    <source>
        <dbReference type="EMBL" id="KKT01153.1"/>
    </source>
</evidence>
<dbReference type="InterPro" id="IPR000983">
    <property type="entry name" value="Bac_GSPG_pilin"/>
</dbReference>
<dbReference type="GO" id="GO:0016020">
    <property type="term" value="C:membrane"/>
    <property type="evidence" value="ECO:0007669"/>
    <property type="project" value="UniProtKB-SubCell"/>
</dbReference>
<protein>
    <recommendedName>
        <fullName evidence="9">General secretion pathway protein G</fullName>
    </recommendedName>
</protein>
<keyword evidence="5 6" id="KW-0472">Membrane</keyword>
<dbReference type="PROSITE" id="PS00409">
    <property type="entry name" value="PROKAR_NTER_METHYL"/>
    <property type="match status" value="1"/>
</dbReference>
<dbReference type="PANTHER" id="PTHR30093">
    <property type="entry name" value="GENERAL SECRETION PATHWAY PROTEIN G"/>
    <property type="match status" value="1"/>
</dbReference>
<evidence type="ECO:0000256" key="6">
    <source>
        <dbReference type="SAM" id="Phobius"/>
    </source>
</evidence>
<feature type="transmembrane region" description="Helical" evidence="6">
    <location>
        <begin position="6"/>
        <end position="27"/>
    </location>
</feature>
<comment type="caution">
    <text evidence="7">The sequence shown here is derived from an EMBL/GenBank/DDBJ whole genome shotgun (WGS) entry which is preliminary data.</text>
</comment>
<dbReference type="InterPro" id="IPR012902">
    <property type="entry name" value="N_methyl_site"/>
</dbReference>
<dbReference type="Proteomes" id="UP000034646">
    <property type="component" value="Unassembled WGS sequence"/>
</dbReference>
<dbReference type="Gene3D" id="3.30.700.10">
    <property type="entry name" value="Glycoprotein, Type 4 Pilin"/>
    <property type="match status" value="1"/>
</dbReference>
<dbReference type="GO" id="GO:0015627">
    <property type="term" value="C:type II protein secretion system complex"/>
    <property type="evidence" value="ECO:0007669"/>
    <property type="project" value="InterPro"/>
</dbReference>
<reference evidence="7 8" key="1">
    <citation type="journal article" date="2015" name="Nature">
        <title>rRNA introns, odd ribosomes, and small enigmatic genomes across a large radiation of phyla.</title>
        <authorList>
            <person name="Brown C.T."/>
            <person name="Hug L.A."/>
            <person name="Thomas B.C."/>
            <person name="Sharon I."/>
            <person name="Castelle C.J."/>
            <person name="Singh A."/>
            <person name="Wilkins M.J."/>
            <person name="Williams K.H."/>
            <person name="Banfield J.F."/>
        </authorList>
    </citation>
    <scope>NUCLEOTIDE SEQUENCE [LARGE SCALE GENOMIC DNA]</scope>
</reference>
<dbReference type="STRING" id="1618738.UV76_C0002G0066"/>